<accession>A0A0G1IN74</accession>
<dbReference type="Proteomes" id="UP000033945">
    <property type="component" value="Unassembled WGS sequence"/>
</dbReference>
<gene>
    <name evidence="1" type="ORF">UW55_C0043G0005</name>
</gene>
<dbReference type="AlphaFoldDB" id="A0A0G1IN74"/>
<dbReference type="EMBL" id="LCIT01000043">
    <property type="protein sequence ID" value="KKT60871.1"/>
    <property type="molecule type" value="Genomic_DNA"/>
</dbReference>
<proteinExistence type="predicted"/>
<sequence>MHRRIGRSRVFGGVPDALIGIMNYEMRHFCHSQLDWESSEIS</sequence>
<evidence type="ECO:0000313" key="1">
    <source>
        <dbReference type="EMBL" id="KKT60871.1"/>
    </source>
</evidence>
<protein>
    <submittedName>
        <fullName evidence="1">Uncharacterized protein</fullName>
    </submittedName>
</protein>
<reference evidence="1 2" key="1">
    <citation type="journal article" date="2015" name="Nature">
        <title>rRNA introns, odd ribosomes, and small enigmatic genomes across a large radiation of phyla.</title>
        <authorList>
            <person name="Brown C.T."/>
            <person name="Hug L.A."/>
            <person name="Thomas B.C."/>
            <person name="Sharon I."/>
            <person name="Castelle C.J."/>
            <person name="Singh A."/>
            <person name="Wilkins M.J."/>
            <person name="Williams K.H."/>
            <person name="Banfield J.F."/>
        </authorList>
    </citation>
    <scope>NUCLEOTIDE SEQUENCE [LARGE SCALE GENOMIC DNA]</scope>
</reference>
<evidence type="ECO:0000313" key="2">
    <source>
        <dbReference type="Proteomes" id="UP000033945"/>
    </source>
</evidence>
<comment type="caution">
    <text evidence="1">The sequence shown here is derived from an EMBL/GenBank/DDBJ whole genome shotgun (WGS) entry which is preliminary data.</text>
</comment>
<organism evidence="1 2">
    <name type="scientific">Candidatus Giovannonibacteria bacterium GW2011_GWA2_44_26</name>
    <dbReference type="NCBI Taxonomy" id="1618648"/>
    <lineage>
        <taxon>Bacteria</taxon>
        <taxon>Candidatus Giovannoniibacteriota</taxon>
    </lineage>
</organism>
<name>A0A0G1IN74_9BACT</name>